<proteinExistence type="predicted"/>
<dbReference type="PIRSF" id="PIRSF031780">
    <property type="entry name" value="UCP031780"/>
    <property type="match status" value="1"/>
</dbReference>
<reference evidence="1 2" key="1">
    <citation type="submission" date="2020-02" db="EMBL/GenBank/DDBJ databases">
        <title>complete genome sequence of Rhodobacteraceae bacterium.</title>
        <authorList>
            <person name="Park J."/>
            <person name="Kim Y.-S."/>
            <person name="Kim K.-H."/>
        </authorList>
    </citation>
    <scope>NUCLEOTIDE SEQUENCE [LARGE SCALE GENOMIC DNA]</scope>
    <source>
        <strain evidence="1 2">RR4-56</strain>
    </source>
</reference>
<dbReference type="KEGG" id="hdh:G5B40_00165"/>
<organism evidence="1 2">
    <name type="scientific">Pikeienuella piscinae</name>
    <dbReference type="NCBI Taxonomy" id="2748098"/>
    <lineage>
        <taxon>Bacteria</taxon>
        <taxon>Pseudomonadati</taxon>
        <taxon>Pseudomonadota</taxon>
        <taxon>Alphaproteobacteria</taxon>
        <taxon>Rhodobacterales</taxon>
        <taxon>Paracoccaceae</taxon>
        <taxon>Pikeienuella</taxon>
    </lineage>
</organism>
<dbReference type="InterPro" id="IPR009945">
    <property type="entry name" value="ATPase_inh_sub_z"/>
</dbReference>
<evidence type="ECO:0000313" key="2">
    <source>
        <dbReference type="Proteomes" id="UP000503336"/>
    </source>
</evidence>
<dbReference type="AlphaFoldDB" id="A0A7L5BTE4"/>
<sequence length="106" mass="11799">MTTFDDRKKAFEKKFAHDAEMAFKAAARRNKLLGHWLAPKLAIEDADAYARSVVVADLEESGDEDVIRKVMADVRAAKVDLDEAEIRAKLAEFGVEAMAQIMAETD</sequence>
<dbReference type="RefSeq" id="WP_165093573.1">
    <property type="nucleotide sequence ID" value="NZ_CP049056.1"/>
</dbReference>
<dbReference type="Gene3D" id="1.10.790.20">
    <property type="entry name" value="Domain of unknown function DUF1476"/>
    <property type="match status" value="1"/>
</dbReference>
<dbReference type="Proteomes" id="UP000503336">
    <property type="component" value="Chromosome"/>
</dbReference>
<evidence type="ECO:0000313" key="1">
    <source>
        <dbReference type="EMBL" id="QIE53993.1"/>
    </source>
</evidence>
<dbReference type="Pfam" id="PF07345">
    <property type="entry name" value="ATPaseInh_sub_z"/>
    <property type="match status" value="1"/>
</dbReference>
<dbReference type="InterPro" id="IPR038293">
    <property type="entry name" value="ATPase_inh_sub_z_sf"/>
</dbReference>
<accession>A0A7L5BTE4</accession>
<protein>
    <submittedName>
        <fullName evidence="1">DUF1476 domain-containing protein</fullName>
    </submittedName>
</protein>
<keyword evidence="2" id="KW-1185">Reference proteome</keyword>
<gene>
    <name evidence="1" type="ORF">G5B40_00165</name>
</gene>
<dbReference type="EMBL" id="CP049056">
    <property type="protein sequence ID" value="QIE53993.1"/>
    <property type="molecule type" value="Genomic_DNA"/>
</dbReference>
<name>A0A7L5BTE4_9RHOB</name>